<proteinExistence type="predicted"/>
<protein>
    <submittedName>
        <fullName evidence="2">Helix-turn-helix domain-containing protein</fullName>
    </submittedName>
</protein>
<dbReference type="Pfam" id="PF13560">
    <property type="entry name" value="HTH_31"/>
    <property type="match status" value="1"/>
</dbReference>
<dbReference type="SUPFAM" id="SSF47413">
    <property type="entry name" value="lambda repressor-like DNA-binding domains"/>
    <property type="match status" value="1"/>
</dbReference>
<dbReference type="Gene3D" id="1.10.260.40">
    <property type="entry name" value="lambda repressor-like DNA-binding domains"/>
    <property type="match status" value="1"/>
</dbReference>
<dbReference type="EMBL" id="CP108133">
    <property type="protein sequence ID" value="WTP49657.1"/>
    <property type="molecule type" value="Genomic_DNA"/>
</dbReference>
<sequence>MNRNPTVRQRRLGRMLKEARGAAGKTIAQAAGVLDCAESKISRIEAAQSGIRSLDLRALLDFYGVTDQMRRARFQDLARNGRERGWWSQYEGSLNSEYSDLIALEWDASDLYLVETALIPGLLQTPAYTEAVVRMQSPEKSDEDVAAQVKVRGQRRQTFARSTPLRLWAVIAEAALKPHLGAGVMRDQLESLLTLARETNIQIQVLPFDAAINVALYGPFGILAFPEPVETDIVYRDDLMSMVYYEDPSQVEFYTALFRRLNSEALPVEQSLSMIREHIEGTD</sequence>
<dbReference type="PROSITE" id="PS50943">
    <property type="entry name" value="HTH_CROC1"/>
    <property type="match status" value="1"/>
</dbReference>
<dbReference type="InterPro" id="IPR010982">
    <property type="entry name" value="Lambda_DNA-bd_dom_sf"/>
</dbReference>
<dbReference type="InterPro" id="IPR043917">
    <property type="entry name" value="DUF5753"/>
</dbReference>
<reference evidence="2" key="1">
    <citation type="submission" date="2022-10" db="EMBL/GenBank/DDBJ databases">
        <title>The complete genomes of actinobacterial strains from the NBC collection.</title>
        <authorList>
            <person name="Joergensen T.S."/>
            <person name="Alvarez Arevalo M."/>
            <person name="Sterndorff E.B."/>
            <person name="Faurdal D."/>
            <person name="Vuksanovic O."/>
            <person name="Mourched A.-S."/>
            <person name="Charusanti P."/>
            <person name="Shaw S."/>
            <person name="Blin K."/>
            <person name="Weber T."/>
        </authorList>
    </citation>
    <scope>NUCLEOTIDE SEQUENCE</scope>
    <source>
        <strain evidence="2">NBC_00189</strain>
    </source>
</reference>
<organism evidence="2 3">
    <name type="scientific">Streptomyces tauricus</name>
    <dbReference type="NCBI Taxonomy" id="68274"/>
    <lineage>
        <taxon>Bacteria</taxon>
        <taxon>Bacillati</taxon>
        <taxon>Actinomycetota</taxon>
        <taxon>Actinomycetes</taxon>
        <taxon>Kitasatosporales</taxon>
        <taxon>Streptomycetaceae</taxon>
        <taxon>Streptomyces</taxon>
        <taxon>Streptomyces aurantiacus group</taxon>
    </lineage>
</organism>
<evidence type="ECO:0000313" key="3">
    <source>
        <dbReference type="Proteomes" id="UP001432166"/>
    </source>
</evidence>
<name>A0ABZ1JHI3_9ACTN</name>
<accession>A0ABZ1JHI3</accession>
<dbReference type="SMART" id="SM00530">
    <property type="entry name" value="HTH_XRE"/>
    <property type="match status" value="1"/>
</dbReference>
<dbReference type="InterPro" id="IPR001387">
    <property type="entry name" value="Cro/C1-type_HTH"/>
</dbReference>
<gene>
    <name evidence="2" type="ORF">OG288_15910</name>
</gene>
<evidence type="ECO:0000259" key="1">
    <source>
        <dbReference type="PROSITE" id="PS50943"/>
    </source>
</evidence>
<dbReference type="CDD" id="cd00093">
    <property type="entry name" value="HTH_XRE"/>
    <property type="match status" value="1"/>
</dbReference>
<feature type="domain" description="HTH cro/C1-type" evidence="1">
    <location>
        <begin position="16"/>
        <end position="69"/>
    </location>
</feature>
<dbReference type="RefSeq" id="WP_328937693.1">
    <property type="nucleotide sequence ID" value="NZ_CP108133.1"/>
</dbReference>
<dbReference type="Pfam" id="PF19054">
    <property type="entry name" value="DUF5753"/>
    <property type="match status" value="1"/>
</dbReference>
<keyword evidence="3" id="KW-1185">Reference proteome</keyword>
<evidence type="ECO:0000313" key="2">
    <source>
        <dbReference type="EMBL" id="WTP49657.1"/>
    </source>
</evidence>
<dbReference type="Proteomes" id="UP001432166">
    <property type="component" value="Chromosome"/>
</dbReference>